<dbReference type="InterPro" id="IPR044608">
    <property type="entry name" value="Ect1/PCYT2"/>
</dbReference>
<keyword evidence="6" id="KW-0594">Phospholipid biosynthesis</keyword>
<keyword evidence="3 9" id="KW-0808">Transferase</keyword>
<dbReference type="GO" id="GO:0006646">
    <property type="term" value="P:phosphatidylethanolamine biosynthetic process"/>
    <property type="evidence" value="ECO:0007669"/>
    <property type="project" value="InterPro"/>
</dbReference>
<comment type="similarity">
    <text evidence="1">Belongs to the cytidylyltransferase family.</text>
</comment>
<dbReference type="OrthoDB" id="40021at2759"/>
<protein>
    <submittedName>
        <fullName evidence="9">Putative Ethanolamine-phosphate cytidylyltransferase</fullName>
    </submittedName>
</protein>
<proteinExistence type="inferred from homology"/>
<accession>H0ENF1</accession>
<evidence type="ECO:0000256" key="1">
    <source>
        <dbReference type="ARBA" id="ARBA00010101"/>
    </source>
</evidence>
<dbReference type="EMBL" id="AGUE01000101">
    <property type="protein sequence ID" value="EHL00072.1"/>
    <property type="molecule type" value="Genomic_DNA"/>
</dbReference>
<comment type="caution">
    <text evidence="9">The sequence shown here is derived from an EMBL/GenBank/DDBJ whole genome shotgun (WGS) entry which is preliminary data.</text>
</comment>
<dbReference type="Proteomes" id="UP000005446">
    <property type="component" value="Unassembled WGS sequence"/>
</dbReference>
<dbReference type="InParanoid" id="H0ENF1"/>
<keyword evidence="2" id="KW-0444">Lipid biosynthesis</keyword>
<evidence type="ECO:0000256" key="4">
    <source>
        <dbReference type="ARBA" id="ARBA00022695"/>
    </source>
</evidence>
<dbReference type="Gene3D" id="3.40.50.620">
    <property type="entry name" value="HUPs"/>
    <property type="match status" value="2"/>
</dbReference>
<keyword evidence="5" id="KW-0443">Lipid metabolism</keyword>
<sequence>MSANTIEKDGPFGEPAPEVLDGRIWVDGCWDFFHHAGDEGSGTPEERKEEGAVMRQRLKLYASDSTGLGEGLSVWFWTASIAAREDHTEEEKGAFDQLCTGNAPQPGQRVVYVDGGFDLFSSGHIEFLRKVIEAEEKIGRDEGWYSEQNVQERVGKGSDYGPVFMPLTYDPYTAPKEMGIYKEIGQHAYAGVNAGEIVQRIMKSRDLYEERQRIKGAKAIDENAHKLREQLEEEQKLKESSA</sequence>
<comment type="pathway">
    <text evidence="8">Phospholipid metabolism.</text>
</comment>
<evidence type="ECO:0000256" key="6">
    <source>
        <dbReference type="ARBA" id="ARBA00023209"/>
    </source>
</evidence>
<gene>
    <name evidence="9" type="ORF">M7I_4154</name>
</gene>
<dbReference type="AlphaFoldDB" id="H0ENF1"/>
<evidence type="ECO:0000256" key="5">
    <source>
        <dbReference type="ARBA" id="ARBA00023098"/>
    </source>
</evidence>
<evidence type="ECO:0000256" key="3">
    <source>
        <dbReference type="ARBA" id="ARBA00022679"/>
    </source>
</evidence>
<dbReference type="GO" id="GO:0004306">
    <property type="term" value="F:ethanolamine-phosphate cytidylyltransferase activity"/>
    <property type="evidence" value="ECO:0007669"/>
    <property type="project" value="InterPro"/>
</dbReference>
<reference evidence="9 10" key="1">
    <citation type="journal article" date="2012" name="Eukaryot. Cell">
        <title>Genome sequence of the fungus Glarea lozoyensis: the first genome sequence of a species from the Helotiaceae family.</title>
        <authorList>
            <person name="Youssar L."/>
            <person name="Gruening B.A."/>
            <person name="Erxleben A."/>
            <person name="Guenther S."/>
            <person name="Huettel W."/>
        </authorList>
    </citation>
    <scope>NUCLEOTIDE SEQUENCE [LARGE SCALE GENOMIC DNA]</scope>
    <source>
        <strain evidence="10">ATCC 74030 / MF5533</strain>
    </source>
</reference>
<evidence type="ECO:0000256" key="8">
    <source>
        <dbReference type="ARBA" id="ARBA00025707"/>
    </source>
</evidence>
<evidence type="ECO:0000313" key="9">
    <source>
        <dbReference type="EMBL" id="EHL00072.1"/>
    </source>
</evidence>
<dbReference type="InterPro" id="IPR014729">
    <property type="entry name" value="Rossmann-like_a/b/a_fold"/>
</dbReference>
<dbReference type="PANTHER" id="PTHR45780">
    <property type="entry name" value="ETHANOLAMINE-PHOSPHATE CYTIDYLYLTRANSFERASE"/>
    <property type="match status" value="1"/>
</dbReference>
<dbReference type="PANTHER" id="PTHR45780:SF2">
    <property type="entry name" value="ETHANOLAMINE-PHOSPHATE CYTIDYLYLTRANSFERASE"/>
    <property type="match status" value="1"/>
</dbReference>
<dbReference type="GO" id="GO:0005737">
    <property type="term" value="C:cytoplasm"/>
    <property type="evidence" value="ECO:0007669"/>
    <property type="project" value="TreeGrafter"/>
</dbReference>
<evidence type="ECO:0000256" key="2">
    <source>
        <dbReference type="ARBA" id="ARBA00022516"/>
    </source>
</evidence>
<organism evidence="9 10">
    <name type="scientific">Glarea lozoyensis (strain ATCC 74030 / MF5533)</name>
    <dbReference type="NCBI Taxonomy" id="1104152"/>
    <lineage>
        <taxon>Eukaryota</taxon>
        <taxon>Fungi</taxon>
        <taxon>Dikarya</taxon>
        <taxon>Ascomycota</taxon>
        <taxon>Pezizomycotina</taxon>
        <taxon>Leotiomycetes</taxon>
        <taxon>Helotiales</taxon>
        <taxon>Helotiaceae</taxon>
        <taxon>Glarea</taxon>
    </lineage>
</organism>
<keyword evidence="7" id="KW-1208">Phospholipid metabolism</keyword>
<keyword evidence="4 9" id="KW-0548">Nucleotidyltransferase</keyword>
<evidence type="ECO:0000256" key="7">
    <source>
        <dbReference type="ARBA" id="ARBA00023264"/>
    </source>
</evidence>
<name>H0ENF1_GLAL7</name>
<evidence type="ECO:0000313" key="10">
    <source>
        <dbReference type="Proteomes" id="UP000005446"/>
    </source>
</evidence>
<keyword evidence="10" id="KW-1185">Reference proteome</keyword>
<dbReference type="HOGENOM" id="CLU_1147287_0_0_1"/>